<dbReference type="OrthoDB" id="444265at2759"/>
<evidence type="ECO:0000313" key="2">
    <source>
        <dbReference type="EMBL" id="KAF9663694.1"/>
    </source>
</evidence>
<evidence type="ECO:0000313" key="3">
    <source>
        <dbReference type="Proteomes" id="UP000657918"/>
    </source>
</evidence>
<dbReference type="PANTHER" id="PTHR22593">
    <property type="entry name" value="TRANSMEMBRANE PROTEIN 18"/>
    <property type="match status" value="1"/>
</dbReference>
<sequence length="586" mass="65711">MLGATENGRSVNQVQQYDEHNQSPEYFSFQQELPETDSKGSSMIRESNAEFFPRRTPLSTASPWDMDFRKEDTRAWCRELNEDDCSLYFHVICDSIAKKEISSAALVRDESMDSLFYDANEDIESSFRNDHKVRDKLSPTTVEGVTPGTKCSNLMNIARALNIFLFRQELPETESKGSSMIRESNAEFLSNRTPLSTARLEAQSASEKLGAIENGSSVKQVQQYDEHSQSPEYFSFQQELPEIDSKGSSMIRESNAEFLSNRTPLPTAWLEAQSASEMLGAIENGSSLRKGHEPINILPLGIEMVSLCLPVKDVSENDSKRSREKNRGADVEWVNQDCIENRYISNTIFPGSETAGEILTPGKENSSPNTLLLNSLKKKGKRDETQLPNSRRPISSKVTISPYKQPEEEMIASPDKENQRPLKFLQQTKLAIPASKNQVKFKQDMVLEDCKVERVPLQSLLVNFSGNSFSVPNDTTRNGISVNCSQIMRKSNLAGDGKRRWTMVGDTASLVGKESRKSLQLLQGLKGTHMGENLLATESKPAEVKMYQDENLMANERESVEKKGSLEVAGKDDEQYQTMDSTSVEI</sequence>
<accession>A0A835MHC4</accession>
<feature type="compositionally biased region" description="Polar residues" evidence="1">
    <location>
        <begin position="7"/>
        <end position="16"/>
    </location>
</feature>
<feature type="region of interest" description="Disordered" evidence="1">
    <location>
        <begin position="355"/>
        <end position="394"/>
    </location>
</feature>
<gene>
    <name evidence="2" type="ORF">SADUNF_Sadunf17G0078700</name>
</gene>
<organism evidence="2 3">
    <name type="scientific">Salix dunnii</name>
    <dbReference type="NCBI Taxonomy" id="1413687"/>
    <lineage>
        <taxon>Eukaryota</taxon>
        <taxon>Viridiplantae</taxon>
        <taxon>Streptophyta</taxon>
        <taxon>Embryophyta</taxon>
        <taxon>Tracheophyta</taxon>
        <taxon>Spermatophyta</taxon>
        <taxon>Magnoliopsida</taxon>
        <taxon>eudicotyledons</taxon>
        <taxon>Gunneridae</taxon>
        <taxon>Pentapetalae</taxon>
        <taxon>rosids</taxon>
        <taxon>fabids</taxon>
        <taxon>Malpighiales</taxon>
        <taxon>Salicaceae</taxon>
        <taxon>Saliceae</taxon>
        <taxon>Salix</taxon>
    </lineage>
</organism>
<feature type="region of interest" description="Disordered" evidence="1">
    <location>
        <begin position="555"/>
        <end position="586"/>
    </location>
</feature>
<proteinExistence type="predicted"/>
<name>A0A835MHC4_9ROSI</name>
<protein>
    <submittedName>
        <fullName evidence="2">Uncharacterized protein</fullName>
    </submittedName>
</protein>
<reference evidence="2 3" key="1">
    <citation type="submission" date="2020-10" db="EMBL/GenBank/DDBJ databases">
        <title>Plant Genome Project.</title>
        <authorList>
            <person name="Zhang R.-G."/>
        </authorList>
    </citation>
    <scope>NUCLEOTIDE SEQUENCE [LARGE SCALE GENOMIC DNA]</scope>
    <source>
        <strain evidence="2">FAFU-HL-1</strain>
        <tissue evidence="2">Leaf</tissue>
    </source>
</reference>
<keyword evidence="3" id="KW-1185">Reference proteome</keyword>
<dbReference type="PANTHER" id="PTHR22593:SF8">
    <property type="entry name" value="FHA DOMAIN-CONTAINING PROTEIN PS1"/>
    <property type="match status" value="1"/>
</dbReference>
<evidence type="ECO:0000256" key="1">
    <source>
        <dbReference type="SAM" id="MobiDB-lite"/>
    </source>
</evidence>
<dbReference type="GO" id="GO:0031965">
    <property type="term" value="C:nuclear membrane"/>
    <property type="evidence" value="ECO:0007669"/>
    <property type="project" value="TreeGrafter"/>
</dbReference>
<dbReference type="AlphaFoldDB" id="A0A835MHC4"/>
<feature type="compositionally biased region" description="Low complexity" evidence="1">
    <location>
        <begin position="365"/>
        <end position="375"/>
    </location>
</feature>
<comment type="caution">
    <text evidence="2">The sequence shown here is derived from an EMBL/GenBank/DDBJ whole genome shotgun (WGS) entry which is preliminary data.</text>
</comment>
<feature type="compositionally biased region" description="Polar residues" evidence="1">
    <location>
        <begin position="576"/>
        <end position="586"/>
    </location>
</feature>
<feature type="region of interest" description="Disordered" evidence="1">
    <location>
        <begin position="1"/>
        <end position="22"/>
    </location>
</feature>
<dbReference type="EMBL" id="JADGMS010000017">
    <property type="protein sequence ID" value="KAF9663694.1"/>
    <property type="molecule type" value="Genomic_DNA"/>
</dbReference>
<dbReference type="Proteomes" id="UP000657918">
    <property type="component" value="Unassembled WGS sequence"/>
</dbReference>
<feature type="compositionally biased region" description="Basic and acidic residues" evidence="1">
    <location>
        <begin position="555"/>
        <end position="574"/>
    </location>
</feature>